<evidence type="ECO:0000256" key="3">
    <source>
        <dbReference type="ARBA" id="ARBA00022691"/>
    </source>
</evidence>
<dbReference type="Pfam" id="PF04055">
    <property type="entry name" value="Radical_SAM"/>
    <property type="match status" value="1"/>
</dbReference>
<gene>
    <name evidence="8" type="ORF">FJR03_08055</name>
</gene>
<reference evidence="8 9" key="1">
    <citation type="submission" date="2019-06" db="EMBL/GenBank/DDBJ databases">
        <title>Sulfurimonas gotlandica sp. nov., a chemoautotrophic and psychrotolerant epsilonproteobacterium isolated from a pelagic redoxcline, and an emended description of the genus Sulfurimonas.</title>
        <authorList>
            <person name="Wang S."/>
            <person name="Jiang L."/>
            <person name="Shao Z."/>
        </authorList>
    </citation>
    <scope>NUCLEOTIDE SEQUENCE [LARGE SCALE GENOMIC DNA]</scope>
    <source>
        <strain evidence="8 9">B2</strain>
    </source>
</reference>
<keyword evidence="6" id="KW-0411">Iron-sulfur</keyword>
<evidence type="ECO:0000259" key="7">
    <source>
        <dbReference type="PROSITE" id="PS51918"/>
    </source>
</evidence>
<comment type="cofactor">
    <cofactor evidence="1">
        <name>[4Fe-4S] cluster</name>
        <dbReference type="ChEBI" id="CHEBI:49883"/>
    </cofactor>
</comment>
<name>A0A7M1AZA1_9BACT</name>
<dbReference type="AlphaFoldDB" id="A0A7M1AZA1"/>
<dbReference type="Proteomes" id="UP000593910">
    <property type="component" value="Chromosome"/>
</dbReference>
<dbReference type="PANTHER" id="PTHR43787:SF11">
    <property type="entry name" value="UPF0026 PROTEIN SLR1464"/>
    <property type="match status" value="1"/>
</dbReference>
<keyword evidence="5" id="KW-0408">Iron</keyword>
<dbReference type="GO" id="GO:0051539">
    <property type="term" value="F:4 iron, 4 sulfur cluster binding"/>
    <property type="evidence" value="ECO:0007669"/>
    <property type="project" value="UniProtKB-KW"/>
</dbReference>
<dbReference type="EMBL" id="CP041165">
    <property type="protein sequence ID" value="QOP41692.1"/>
    <property type="molecule type" value="Genomic_DNA"/>
</dbReference>
<keyword evidence="4" id="KW-0479">Metal-binding</keyword>
<dbReference type="InterPro" id="IPR058240">
    <property type="entry name" value="rSAM_sf"/>
</dbReference>
<keyword evidence="3" id="KW-0949">S-adenosyl-L-methionine</keyword>
<evidence type="ECO:0000256" key="6">
    <source>
        <dbReference type="ARBA" id="ARBA00023014"/>
    </source>
</evidence>
<evidence type="ECO:0000256" key="1">
    <source>
        <dbReference type="ARBA" id="ARBA00001966"/>
    </source>
</evidence>
<keyword evidence="9" id="KW-1185">Reference proteome</keyword>
<dbReference type="SUPFAM" id="SSF102114">
    <property type="entry name" value="Radical SAM enzymes"/>
    <property type="match status" value="1"/>
</dbReference>
<dbReference type="InterPro" id="IPR040084">
    <property type="entry name" value="GTPase_Obg"/>
</dbReference>
<feature type="domain" description="Radical SAM core" evidence="7">
    <location>
        <begin position="22"/>
        <end position="250"/>
    </location>
</feature>
<keyword evidence="2" id="KW-0004">4Fe-4S</keyword>
<sequence length="319" mass="36344">MSVTESVEKNNIIFGPINSRRFGMSLGIDLSPSHKQCNFDCLYCELAPAATVDHQSETISIEEIISELKKHLHDKIDVITLTANGEPTLYPHLDKLIDEINKIKGSTQTLILTNSAMLTNEKVYESLLKLDQVKLSLDAVTPAIFKKIDRPHHDINVEDIVSRVEQFSKEYKGKLFIEILFVLGLNDTKEEVEKLNEVLLLVNAARIDLGTIDRPPAYPVSGISYKELYELSQLFDSSLPIHIASRIHAEANNTYYSNEDILNTLDKRPLTMQDIELLFDDDSKKRLLQLVETKQILVKKLDNLEFFIPSENSHRKKIK</sequence>
<dbReference type="GO" id="GO:0046872">
    <property type="term" value="F:metal ion binding"/>
    <property type="evidence" value="ECO:0007669"/>
    <property type="project" value="UniProtKB-KW"/>
</dbReference>
<organism evidence="8 9">
    <name type="scientific">Sulfurimonas marina</name>
    <dbReference type="NCBI Taxonomy" id="2590551"/>
    <lineage>
        <taxon>Bacteria</taxon>
        <taxon>Pseudomonadati</taxon>
        <taxon>Campylobacterota</taxon>
        <taxon>Epsilonproteobacteria</taxon>
        <taxon>Campylobacterales</taxon>
        <taxon>Sulfurimonadaceae</taxon>
        <taxon>Sulfurimonas</taxon>
    </lineage>
</organism>
<dbReference type="SFLD" id="SFLDS00029">
    <property type="entry name" value="Radical_SAM"/>
    <property type="match status" value="1"/>
</dbReference>
<dbReference type="CDD" id="cd01335">
    <property type="entry name" value="Radical_SAM"/>
    <property type="match status" value="1"/>
</dbReference>
<accession>A0A7M1AZA1</accession>
<evidence type="ECO:0000313" key="8">
    <source>
        <dbReference type="EMBL" id="QOP41692.1"/>
    </source>
</evidence>
<dbReference type="KEGG" id="smax:FJR03_08055"/>
<dbReference type="PROSITE" id="PS51918">
    <property type="entry name" value="RADICAL_SAM"/>
    <property type="match status" value="1"/>
</dbReference>
<evidence type="ECO:0000313" key="9">
    <source>
        <dbReference type="Proteomes" id="UP000593910"/>
    </source>
</evidence>
<dbReference type="InterPro" id="IPR013785">
    <property type="entry name" value="Aldolase_TIM"/>
</dbReference>
<evidence type="ECO:0000256" key="2">
    <source>
        <dbReference type="ARBA" id="ARBA00022485"/>
    </source>
</evidence>
<protein>
    <submittedName>
        <fullName evidence="8">Radical SAM protein</fullName>
    </submittedName>
</protein>
<dbReference type="SFLD" id="SFLDG01067">
    <property type="entry name" value="SPASM/twitch_domain_containing"/>
    <property type="match status" value="1"/>
</dbReference>
<dbReference type="SFLD" id="SFLDG01083">
    <property type="entry name" value="Uncharacterised_Radical_SAM_Su"/>
    <property type="match status" value="1"/>
</dbReference>
<dbReference type="GO" id="GO:0003824">
    <property type="term" value="F:catalytic activity"/>
    <property type="evidence" value="ECO:0007669"/>
    <property type="project" value="InterPro"/>
</dbReference>
<dbReference type="InterPro" id="IPR007197">
    <property type="entry name" value="rSAM"/>
</dbReference>
<evidence type="ECO:0000256" key="4">
    <source>
        <dbReference type="ARBA" id="ARBA00022723"/>
    </source>
</evidence>
<evidence type="ECO:0000256" key="5">
    <source>
        <dbReference type="ARBA" id="ARBA00023004"/>
    </source>
</evidence>
<dbReference type="PANTHER" id="PTHR43787">
    <property type="entry name" value="FEMO COFACTOR BIOSYNTHESIS PROTEIN NIFB-RELATED"/>
    <property type="match status" value="1"/>
</dbReference>
<dbReference type="Gene3D" id="3.20.20.70">
    <property type="entry name" value="Aldolase class I"/>
    <property type="match status" value="1"/>
</dbReference>
<proteinExistence type="predicted"/>